<comment type="caution">
    <text evidence="2">The sequence shown here is derived from an EMBL/GenBank/DDBJ whole genome shotgun (WGS) entry which is preliminary data.</text>
</comment>
<protein>
    <submittedName>
        <fullName evidence="2">DUF2845 domain-containing protein</fullName>
    </submittedName>
</protein>
<reference evidence="2 3" key="1">
    <citation type="journal article" date="2020" name="Insects">
        <title>Bacteria Belonging to Pseudomonas typographi sp. nov. from the Bark Beetle Ips typographus Have Genomic Potential to Aid in the Host Ecology.</title>
        <authorList>
            <person name="Peral-Aranega E."/>
            <person name="Saati-Santamaria Z."/>
            <person name="Kolarik M."/>
            <person name="Rivas R."/>
            <person name="Garcia-Fraile P."/>
        </authorList>
    </citation>
    <scope>NUCLEOTIDE SEQUENCE [LARGE SCALE GENOMIC DNA]</scope>
    <source>
        <strain evidence="2 3">CA3A</strain>
    </source>
</reference>
<feature type="chain" id="PRO_5046973944" evidence="1">
    <location>
        <begin position="20"/>
        <end position="98"/>
    </location>
</feature>
<dbReference type="RefSeq" id="WP_190425539.1">
    <property type="nucleotide sequence ID" value="NZ_JAAOCA010000040.1"/>
</dbReference>
<dbReference type="Pfam" id="PF11006">
    <property type="entry name" value="DUF2845"/>
    <property type="match status" value="1"/>
</dbReference>
<proteinExistence type="predicted"/>
<evidence type="ECO:0000313" key="3">
    <source>
        <dbReference type="Proteomes" id="UP000805841"/>
    </source>
</evidence>
<organism evidence="2 3">
    <name type="scientific">Pseudomonas typographi</name>
    <dbReference type="NCBI Taxonomy" id="2715964"/>
    <lineage>
        <taxon>Bacteria</taxon>
        <taxon>Pseudomonadati</taxon>
        <taxon>Pseudomonadota</taxon>
        <taxon>Gammaproteobacteria</taxon>
        <taxon>Pseudomonadales</taxon>
        <taxon>Pseudomonadaceae</taxon>
        <taxon>Pseudomonas</taxon>
    </lineage>
</organism>
<evidence type="ECO:0000313" key="2">
    <source>
        <dbReference type="EMBL" id="MBD1601735.1"/>
    </source>
</evidence>
<keyword evidence="3" id="KW-1185">Reference proteome</keyword>
<evidence type="ECO:0000256" key="1">
    <source>
        <dbReference type="SAM" id="SignalP"/>
    </source>
</evidence>
<keyword evidence="1" id="KW-0732">Signal</keyword>
<sequence>MLRLALMALAAALASTAQAAPLQCPHGLVSEGDSDLQVVHQCGEPAQKQILPAAILRDHQANDHAVTVERWVYGPSNGLYQRLRFIDGHLAQISSGKE</sequence>
<dbReference type="EMBL" id="JAAOCA010000040">
    <property type="protein sequence ID" value="MBD1601735.1"/>
    <property type="molecule type" value="Genomic_DNA"/>
</dbReference>
<name>A0ABR7Z876_9PSED</name>
<gene>
    <name evidence="2" type="ORF">HAQ05_23950</name>
</gene>
<dbReference type="Proteomes" id="UP000805841">
    <property type="component" value="Unassembled WGS sequence"/>
</dbReference>
<feature type="signal peptide" evidence="1">
    <location>
        <begin position="1"/>
        <end position="19"/>
    </location>
</feature>
<dbReference type="InterPro" id="IPR021268">
    <property type="entry name" value="DUF2845"/>
</dbReference>
<accession>A0ABR7Z876</accession>